<keyword evidence="2" id="KW-1185">Reference proteome</keyword>
<evidence type="ECO:0000313" key="1">
    <source>
        <dbReference type="EMBL" id="RUL72481.1"/>
    </source>
</evidence>
<organism evidence="1 2">
    <name type="scientific">Dyella choica</name>
    <dbReference type="NCBI Taxonomy" id="1927959"/>
    <lineage>
        <taxon>Bacteria</taxon>
        <taxon>Pseudomonadati</taxon>
        <taxon>Pseudomonadota</taxon>
        <taxon>Gammaproteobacteria</taxon>
        <taxon>Lysobacterales</taxon>
        <taxon>Rhodanobacteraceae</taxon>
        <taxon>Dyella</taxon>
    </lineage>
</organism>
<gene>
    <name evidence="1" type="ORF">EKH80_17510</name>
</gene>
<dbReference type="EMBL" id="RYYV01000015">
    <property type="protein sequence ID" value="RUL72481.1"/>
    <property type="molecule type" value="Genomic_DNA"/>
</dbReference>
<comment type="caution">
    <text evidence="1">The sequence shown here is derived from an EMBL/GenBank/DDBJ whole genome shotgun (WGS) entry which is preliminary data.</text>
</comment>
<reference evidence="1 2" key="1">
    <citation type="submission" date="2018-12" db="EMBL/GenBank/DDBJ databases">
        <title>Dyella dinghuensis sp. nov. DHOA06 and Dyella choica sp. nov. 4M-K27, isolated from forest soil.</title>
        <authorList>
            <person name="Qiu L.-H."/>
            <person name="Gao Z.-H."/>
        </authorList>
    </citation>
    <scope>NUCLEOTIDE SEQUENCE [LARGE SCALE GENOMIC DNA]</scope>
    <source>
        <strain evidence="1 2">4M-K27</strain>
    </source>
</reference>
<dbReference type="Proteomes" id="UP000274358">
    <property type="component" value="Unassembled WGS sequence"/>
</dbReference>
<accession>A0A3S0S888</accession>
<proteinExistence type="predicted"/>
<dbReference type="OrthoDB" id="5959778at2"/>
<name>A0A3S0S888_9GAMM</name>
<protein>
    <submittedName>
        <fullName evidence="1">DUF2384 domain-containing protein</fullName>
    </submittedName>
</protein>
<evidence type="ECO:0000313" key="2">
    <source>
        <dbReference type="Proteomes" id="UP000274358"/>
    </source>
</evidence>
<sequence>MAMSSGATSGLARTTGQVYLSHAVAFAYISHLASAIEGDPARVEEWYRCACIRELGGQTAQELVMQGEADRVVDFLYAIRCGERD</sequence>
<dbReference type="AlphaFoldDB" id="A0A3S0S888"/>
<dbReference type="RefSeq" id="WP_126686078.1">
    <property type="nucleotide sequence ID" value="NZ_RYYV01000015.1"/>
</dbReference>